<reference evidence="17 18" key="1">
    <citation type="submission" date="2019-02" db="EMBL/GenBank/DDBJ databases">
        <title>Genomic Encyclopedia of Type Strains, Phase IV (KMG-IV): sequencing the most valuable type-strain genomes for metagenomic binning, comparative biology and taxonomic classification.</title>
        <authorList>
            <person name="Goeker M."/>
        </authorList>
    </citation>
    <scope>NUCLEOTIDE SEQUENCE [LARGE SCALE GENOMIC DNA]</scope>
    <source>
        <strain evidence="17 18">DSM 105135</strain>
    </source>
</reference>
<evidence type="ECO:0000256" key="5">
    <source>
        <dbReference type="ARBA" id="ARBA00022827"/>
    </source>
</evidence>
<dbReference type="InterPro" id="IPR052542">
    <property type="entry name" value="Cholesterol_Oxidase"/>
</dbReference>
<keyword evidence="10" id="KW-0413">Isomerase</keyword>
<comment type="cofactor">
    <cofactor evidence="1">
        <name>FAD</name>
        <dbReference type="ChEBI" id="CHEBI:57692"/>
    </cofactor>
</comment>
<comment type="pathway">
    <text evidence="12">Steroid metabolism; cholesterol degradation.</text>
</comment>
<dbReference type="AlphaFoldDB" id="A0A4Q7YLP3"/>
<keyword evidence="3" id="KW-0153">Cholesterol metabolism</keyword>
<evidence type="ECO:0000256" key="8">
    <source>
        <dbReference type="ARBA" id="ARBA00023166"/>
    </source>
</evidence>
<evidence type="ECO:0000256" key="13">
    <source>
        <dbReference type="ARBA" id="ARBA00049723"/>
    </source>
</evidence>
<feature type="domain" description="4Fe-4S ferredoxin-type" evidence="16">
    <location>
        <begin position="172"/>
        <end position="207"/>
    </location>
</feature>
<evidence type="ECO:0000256" key="14">
    <source>
        <dbReference type="ARBA" id="ARBA00049744"/>
    </source>
</evidence>
<evidence type="ECO:0000313" key="17">
    <source>
        <dbReference type="EMBL" id="RZU38250.1"/>
    </source>
</evidence>
<dbReference type="InterPro" id="IPR007867">
    <property type="entry name" value="GMC_OxRtase_C"/>
</dbReference>
<evidence type="ECO:0000256" key="4">
    <source>
        <dbReference type="ARBA" id="ARBA00022630"/>
    </source>
</evidence>
<evidence type="ECO:0000256" key="6">
    <source>
        <dbReference type="ARBA" id="ARBA00023002"/>
    </source>
</evidence>
<keyword evidence="7" id="KW-0443">Lipid metabolism</keyword>
<dbReference type="RefSeq" id="WP_130414923.1">
    <property type="nucleotide sequence ID" value="NZ_SHKX01000014.1"/>
</dbReference>
<keyword evidence="6" id="KW-0560">Oxidoreductase</keyword>
<dbReference type="Pfam" id="PF01266">
    <property type="entry name" value="DAO"/>
    <property type="match status" value="1"/>
</dbReference>
<comment type="similarity">
    <text evidence="2">Belongs to the GMC oxidoreductase family.</text>
</comment>
<keyword evidence="5" id="KW-0274">FAD</keyword>
<dbReference type="GO" id="GO:0016995">
    <property type="term" value="F:cholesterol oxidase activity"/>
    <property type="evidence" value="ECO:0007669"/>
    <property type="project" value="UniProtKB-EC"/>
</dbReference>
<accession>A0A4Q7YLP3</accession>
<evidence type="ECO:0000256" key="10">
    <source>
        <dbReference type="ARBA" id="ARBA00023235"/>
    </source>
</evidence>
<dbReference type="GO" id="GO:0008203">
    <property type="term" value="P:cholesterol metabolic process"/>
    <property type="evidence" value="ECO:0007669"/>
    <property type="project" value="UniProtKB-KW"/>
</dbReference>
<evidence type="ECO:0000256" key="12">
    <source>
        <dbReference type="ARBA" id="ARBA00049645"/>
    </source>
</evidence>
<evidence type="ECO:0000259" key="16">
    <source>
        <dbReference type="PROSITE" id="PS51379"/>
    </source>
</evidence>
<organism evidence="17 18">
    <name type="scientific">Fluviicoccus keumensis</name>
    <dbReference type="NCBI Taxonomy" id="1435465"/>
    <lineage>
        <taxon>Bacteria</taxon>
        <taxon>Pseudomonadati</taxon>
        <taxon>Pseudomonadota</taxon>
        <taxon>Gammaproteobacteria</taxon>
        <taxon>Moraxellales</taxon>
        <taxon>Moraxellaceae</taxon>
        <taxon>Fluviicoccus</taxon>
    </lineage>
</organism>
<dbReference type="EC" id="5.3.3.1" evidence="11"/>
<comment type="caution">
    <text evidence="17">The sequence shown here is derived from an EMBL/GenBank/DDBJ whole genome shotgun (WGS) entry which is preliminary data.</text>
</comment>
<evidence type="ECO:0000256" key="1">
    <source>
        <dbReference type="ARBA" id="ARBA00001974"/>
    </source>
</evidence>
<dbReference type="GO" id="GO:0004769">
    <property type="term" value="F:steroid Delta-isomerase activity"/>
    <property type="evidence" value="ECO:0007669"/>
    <property type="project" value="UniProtKB-EC"/>
</dbReference>
<evidence type="ECO:0000256" key="7">
    <source>
        <dbReference type="ARBA" id="ARBA00023098"/>
    </source>
</evidence>
<evidence type="ECO:0000313" key="18">
    <source>
        <dbReference type="Proteomes" id="UP000292423"/>
    </source>
</evidence>
<dbReference type="PANTHER" id="PTHR47470">
    <property type="entry name" value="CHOLESTEROL OXIDASE"/>
    <property type="match status" value="1"/>
</dbReference>
<evidence type="ECO:0000256" key="11">
    <source>
        <dbReference type="ARBA" id="ARBA00038856"/>
    </source>
</evidence>
<dbReference type="InterPro" id="IPR006076">
    <property type="entry name" value="FAD-dep_OxRdtase"/>
</dbReference>
<evidence type="ECO:0000256" key="2">
    <source>
        <dbReference type="ARBA" id="ARBA00010790"/>
    </source>
</evidence>
<dbReference type="Pfam" id="PF05199">
    <property type="entry name" value="GMC_oxred_C"/>
    <property type="match status" value="1"/>
</dbReference>
<evidence type="ECO:0000256" key="3">
    <source>
        <dbReference type="ARBA" id="ARBA00022548"/>
    </source>
</evidence>
<evidence type="ECO:0000256" key="15">
    <source>
        <dbReference type="ARBA" id="ARBA00049778"/>
    </source>
</evidence>
<keyword evidence="9" id="KW-0753">Steroid metabolism</keyword>
<dbReference type="PROSITE" id="PS51379">
    <property type="entry name" value="4FE4S_FER_2"/>
    <property type="match status" value="1"/>
</dbReference>
<dbReference type="Proteomes" id="UP000292423">
    <property type="component" value="Unassembled WGS sequence"/>
</dbReference>
<evidence type="ECO:0000256" key="9">
    <source>
        <dbReference type="ARBA" id="ARBA00023221"/>
    </source>
</evidence>
<dbReference type="OrthoDB" id="9787779at2"/>
<keyword evidence="18" id="KW-1185">Reference proteome</keyword>
<dbReference type="InterPro" id="IPR036188">
    <property type="entry name" value="FAD/NAD-bd_sf"/>
</dbReference>
<dbReference type="InterPro" id="IPR017896">
    <property type="entry name" value="4Fe4S_Fe-S-bd"/>
</dbReference>
<dbReference type="Gene3D" id="3.50.50.60">
    <property type="entry name" value="FAD/NAD(P)-binding domain"/>
    <property type="match status" value="3"/>
</dbReference>
<dbReference type="SUPFAM" id="SSF51905">
    <property type="entry name" value="FAD/NAD(P)-binding domain"/>
    <property type="match status" value="1"/>
</dbReference>
<dbReference type="PANTHER" id="PTHR47470:SF1">
    <property type="entry name" value="FAD-DEPENDENT OXIDOREDUCTASE 2 FAD BINDING DOMAIN-CONTAINING PROTEIN"/>
    <property type="match status" value="1"/>
</dbReference>
<keyword evidence="8" id="KW-1207">Sterol metabolism</keyword>
<sequence>MSGKTVIIIGSGFGGSVSALRLAEKGWHVTVLEQGQRLDDAAMAKAGTDPRALAWAPALGLKGFFAQDVFRHAGIVRGIGVGGGSLVYAAVLLEPRDAFYRDPAWAALSPDWRAELAPHYATARHMLGVAVNPYHGVQDDWLRGVAERMGAADSFGPVPQGIFFGDPAKAVADPFFDGEGPDRTGCNQCGRCITGCAYGAKNSLDRNYLYLAEKRGVQIQPERQVTHIEPLAGGGYLVHQRHPWDRTLRLPPLRADKVIVAAGALGTQELLFASRDRYRTLPDLPTSLGEHVRTNSEAIVGILADDPATDVTHGATISSHFYADAQTHITQNRFPQSYSFMKWYMGPLVDGEYPLRRALRTLWRFLAQPLASTRSFRAGNWYKRISVLTVMQQADNELAFGYGRTILRGFRHGLKSRISKGGRSPSYLPQANAAARAFAEASQGTPLNTLMESVGNLSVTAHILGGAVMAAHPEDGVIDRNHEVFGYPGLYVVDGAAIPANVGVNPSLTITALAERFAARFPSAS</sequence>
<name>A0A4Q7YLP3_9GAMM</name>
<protein>
    <recommendedName>
        <fullName evidence="14">Cholesterol oxidase</fullName>
        <ecNumber evidence="13">1.1.3.6</ecNumber>
        <ecNumber evidence="11">5.3.3.1</ecNumber>
    </recommendedName>
    <alternativeName>
        <fullName evidence="15">Cholesterol isomerase</fullName>
    </alternativeName>
</protein>
<dbReference type="EMBL" id="SHKX01000014">
    <property type="protein sequence ID" value="RZU38250.1"/>
    <property type="molecule type" value="Genomic_DNA"/>
</dbReference>
<gene>
    <name evidence="17" type="ORF">EV700_2829</name>
</gene>
<dbReference type="EC" id="1.1.3.6" evidence="13"/>
<proteinExistence type="inferred from homology"/>
<keyword evidence="4" id="KW-0285">Flavoprotein</keyword>